<evidence type="ECO:0000313" key="2">
    <source>
        <dbReference type="Proteomes" id="UP000436006"/>
    </source>
</evidence>
<sequence length="77" mass="8411">MMMTTQAETNAKLPTHTIYVVEAKEGNAKSNWLPVGAAWEHNGGEGLSLSINSLGISYLKDKGQDANLVVRRNKPQE</sequence>
<organism evidence="1 2">
    <name type="scientific">Spirosoma arboris</name>
    <dbReference type="NCBI Taxonomy" id="2682092"/>
    <lineage>
        <taxon>Bacteria</taxon>
        <taxon>Pseudomonadati</taxon>
        <taxon>Bacteroidota</taxon>
        <taxon>Cytophagia</taxon>
        <taxon>Cytophagales</taxon>
        <taxon>Cytophagaceae</taxon>
        <taxon>Spirosoma</taxon>
    </lineage>
</organism>
<gene>
    <name evidence="1" type="ORF">GO755_30775</name>
</gene>
<evidence type="ECO:0000313" key="1">
    <source>
        <dbReference type="EMBL" id="MVM34455.1"/>
    </source>
</evidence>
<keyword evidence="2" id="KW-1185">Reference proteome</keyword>
<proteinExistence type="predicted"/>
<dbReference type="AlphaFoldDB" id="A0A7K1SKZ9"/>
<comment type="caution">
    <text evidence="1">The sequence shown here is derived from an EMBL/GenBank/DDBJ whole genome shotgun (WGS) entry which is preliminary data.</text>
</comment>
<dbReference type="RefSeq" id="WP_157589278.1">
    <property type="nucleotide sequence ID" value="NZ_WPIN01000016.1"/>
</dbReference>
<dbReference type="EMBL" id="WPIN01000016">
    <property type="protein sequence ID" value="MVM34455.1"/>
    <property type="molecule type" value="Genomic_DNA"/>
</dbReference>
<name>A0A7K1SKZ9_9BACT</name>
<accession>A0A7K1SKZ9</accession>
<protein>
    <submittedName>
        <fullName evidence="1">Uncharacterized protein</fullName>
    </submittedName>
</protein>
<reference evidence="1 2" key="1">
    <citation type="submission" date="2019-12" db="EMBL/GenBank/DDBJ databases">
        <title>Spirosoma sp. HMF4905 genome sequencing and assembly.</title>
        <authorList>
            <person name="Kang H."/>
            <person name="Cha I."/>
            <person name="Kim H."/>
            <person name="Joh K."/>
        </authorList>
    </citation>
    <scope>NUCLEOTIDE SEQUENCE [LARGE SCALE GENOMIC DNA]</scope>
    <source>
        <strain evidence="1 2">HMF4905</strain>
    </source>
</reference>
<dbReference type="Proteomes" id="UP000436006">
    <property type="component" value="Unassembled WGS sequence"/>
</dbReference>